<evidence type="ECO:0000256" key="1">
    <source>
        <dbReference type="SAM" id="MobiDB-lite"/>
    </source>
</evidence>
<gene>
    <name evidence="2" type="ORF">GCM10025791_27630</name>
</gene>
<name>A0AAV3U495_9ALTE</name>
<reference evidence="3" key="1">
    <citation type="journal article" date="2019" name="Int. J. Syst. Evol. Microbiol.">
        <title>The Global Catalogue of Microorganisms (GCM) 10K type strain sequencing project: providing services to taxonomists for standard genome sequencing and annotation.</title>
        <authorList>
            <consortium name="The Broad Institute Genomics Platform"/>
            <consortium name="The Broad Institute Genome Sequencing Center for Infectious Disease"/>
            <person name="Wu L."/>
            <person name="Ma J."/>
        </authorList>
    </citation>
    <scope>NUCLEOTIDE SEQUENCE [LARGE SCALE GENOMIC DNA]</scope>
    <source>
        <strain evidence="3">JCM 19134</strain>
    </source>
</reference>
<evidence type="ECO:0000313" key="3">
    <source>
        <dbReference type="Proteomes" id="UP001409585"/>
    </source>
</evidence>
<keyword evidence="3" id="KW-1185">Reference proteome</keyword>
<dbReference type="AlphaFoldDB" id="A0AAV3U495"/>
<comment type="caution">
    <text evidence="2">The sequence shown here is derived from an EMBL/GenBank/DDBJ whole genome shotgun (WGS) entry which is preliminary data.</text>
</comment>
<dbReference type="EMBL" id="BAABLX010000026">
    <property type="protein sequence ID" value="GAA4946699.1"/>
    <property type="molecule type" value="Genomic_DNA"/>
</dbReference>
<accession>A0AAV3U495</accession>
<feature type="compositionally biased region" description="Acidic residues" evidence="1">
    <location>
        <begin position="74"/>
        <end position="83"/>
    </location>
</feature>
<organism evidence="2 3">
    <name type="scientific">Halioxenophilus aromaticivorans</name>
    <dbReference type="NCBI Taxonomy" id="1306992"/>
    <lineage>
        <taxon>Bacteria</taxon>
        <taxon>Pseudomonadati</taxon>
        <taxon>Pseudomonadota</taxon>
        <taxon>Gammaproteobacteria</taxon>
        <taxon>Alteromonadales</taxon>
        <taxon>Alteromonadaceae</taxon>
        <taxon>Halioxenophilus</taxon>
    </lineage>
</organism>
<protein>
    <submittedName>
        <fullName evidence="2">Uncharacterized protein</fullName>
    </submittedName>
</protein>
<evidence type="ECO:0000313" key="2">
    <source>
        <dbReference type="EMBL" id="GAA4946699.1"/>
    </source>
</evidence>
<proteinExistence type="predicted"/>
<sequence>MRSKVSGWVDASSRSLDSYFGTDDFLDVDNRSYLRVSEELEWMDSEGFTNSIGTRFKVDMPTTKKRLKLVFESNPEETQTEEEERNRRAANRDLEETKNSSVIGLEKSSDTDPKKAWRTRVNGGLKLRTPLDPYLRVSSRRMWEQKDGPWYLESYNRASWFNSEGYSVRSRWELNRRLSETSILRFTSQLQWREEQDKMQFGQRVELSKVLNARTVVRWAMIAELESASNLHVEDYYVQMNFRRDIHDEVLFLDFVPELHFAEEDEYDPRWAVILRLEFYFRADFVKE</sequence>
<feature type="compositionally biased region" description="Basic and acidic residues" evidence="1">
    <location>
        <begin position="84"/>
        <end position="98"/>
    </location>
</feature>
<dbReference type="Proteomes" id="UP001409585">
    <property type="component" value="Unassembled WGS sequence"/>
</dbReference>
<feature type="region of interest" description="Disordered" evidence="1">
    <location>
        <begin position="70"/>
        <end position="116"/>
    </location>
</feature>